<dbReference type="PANTHER" id="PTHR10072">
    <property type="entry name" value="IRON-SULFUR CLUSTER ASSEMBLY PROTEIN"/>
    <property type="match status" value="1"/>
</dbReference>
<dbReference type="GO" id="GO:0051537">
    <property type="term" value="F:2 iron, 2 sulfur cluster binding"/>
    <property type="evidence" value="ECO:0007669"/>
    <property type="project" value="TreeGrafter"/>
</dbReference>
<evidence type="ECO:0000259" key="2">
    <source>
        <dbReference type="Pfam" id="PF01521"/>
    </source>
</evidence>
<dbReference type="Pfam" id="PF01521">
    <property type="entry name" value="Fe-S_biosyn"/>
    <property type="match status" value="1"/>
</dbReference>
<dbReference type="InterPro" id="IPR050322">
    <property type="entry name" value="Fe-S_cluster_asmbl/transfer"/>
</dbReference>
<dbReference type="InterPro" id="IPR035903">
    <property type="entry name" value="HesB-like_dom_sf"/>
</dbReference>
<dbReference type="GO" id="GO:0016226">
    <property type="term" value="P:iron-sulfur cluster assembly"/>
    <property type="evidence" value="ECO:0007669"/>
    <property type="project" value="InterPro"/>
</dbReference>
<reference evidence="3" key="1">
    <citation type="submission" date="2018-05" db="EMBL/GenBank/DDBJ databases">
        <authorList>
            <person name="Lanie J.A."/>
            <person name="Ng W.-L."/>
            <person name="Kazmierczak K.M."/>
            <person name="Andrzejewski T.M."/>
            <person name="Davidsen T.M."/>
            <person name="Wayne K.J."/>
            <person name="Tettelin H."/>
            <person name="Glass J.I."/>
            <person name="Rusch D."/>
            <person name="Podicherti R."/>
            <person name="Tsui H.-C.T."/>
            <person name="Winkler M.E."/>
        </authorList>
    </citation>
    <scope>NUCLEOTIDE SEQUENCE</scope>
</reference>
<proteinExistence type="inferred from homology"/>
<accession>A0A381PSM1</accession>
<comment type="similarity">
    <text evidence="1">Belongs to the HesB/IscA family.</text>
</comment>
<feature type="domain" description="Core" evidence="2">
    <location>
        <begin position="10"/>
        <end position="111"/>
    </location>
</feature>
<name>A0A381PSM1_9ZZZZ</name>
<protein>
    <recommendedName>
        <fullName evidence="2">Core domain-containing protein</fullName>
    </recommendedName>
</protein>
<dbReference type="NCBIfam" id="TIGR00049">
    <property type="entry name" value="iron-sulfur cluster assembly accessory protein"/>
    <property type="match status" value="1"/>
</dbReference>
<dbReference type="InterPro" id="IPR000361">
    <property type="entry name" value="ATAP_core_dom"/>
</dbReference>
<dbReference type="SUPFAM" id="SSF89360">
    <property type="entry name" value="HesB-like domain"/>
    <property type="match status" value="1"/>
</dbReference>
<dbReference type="PANTHER" id="PTHR10072:SF41">
    <property type="entry name" value="IRON-SULFUR CLUSTER ASSEMBLY 1 HOMOLOG, MITOCHONDRIAL"/>
    <property type="match status" value="1"/>
</dbReference>
<organism evidence="3">
    <name type="scientific">marine metagenome</name>
    <dbReference type="NCBI Taxonomy" id="408172"/>
    <lineage>
        <taxon>unclassified sequences</taxon>
        <taxon>metagenomes</taxon>
        <taxon>ecological metagenomes</taxon>
    </lineage>
</organism>
<evidence type="ECO:0000256" key="1">
    <source>
        <dbReference type="ARBA" id="ARBA00006718"/>
    </source>
</evidence>
<evidence type="ECO:0000313" key="3">
    <source>
        <dbReference type="EMBL" id="SUZ70036.1"/>
    </source>
</evidence>
<dbReference type="AlphaFoldDB" id="A0A381PSM1"/>
<dbReference type="GO" id="GO:0005829">
    <property type="term" value="C:cytosol"/>
    <property type="evidence" value="ECO:0007669"/>
    <property type="project" value="TreeGrafter"/>
</dbReference>
<sequence>MTAQVYDPTTISMTPAAQDHVGQQIAREGAKALLLGVTDSGCNGYMYELSYLSKAPTAAKKFDFAGEVRVYVQEANWDIVCGTEIDYVIEGLNSSLKFNNPNADTLCGCGESFSIRGT</sequence>
<gene>
    <name evidence="3" type="ORF">METZ01_LOCUS22890</name>
</gene>
<dbReference type="Gene3D" id="2.60.300.12">
    <property type="entry name" value="HesB-like domain"/>
    <property type="match status" value="1"/>
</dbReference>
<dbReference type="InterPro" id="IPR016092">
    <property type="entry name" value="ATAP"/>
</dbReference>
<dbReference type="EMBL" id="UINC01001079">
    <property type="protein sequence ID" value="SUZ70036.1"/>
    <property type="molecule type" value="Genomic_DNA"/>
</dbReference>